<reference evidence="3 4" key="1">
    <citation type="journal article" date="2018" name="Sci. Rep.">
        <title>Genomic signatures of local adaptation to the degree of environmental predictability in rotifers.</title>
        <authorList>
            <person name="Franch-Gras L."/>
            <person name="Hahn C."/>
            <person name="Garcia-Roger E.M."/>
            <person name="Carmona M.J."/>
            <person name="Serra M."/>
            <person name="Gomez A."/>
        </authorList>
    </citation>
    <scope>NUCLEOTIDE SEQUENCE [LARGE SCALE GENOMIC DNA]</scope>
    <source>
        <strain evidence="3">HYR1</strain>
    </source>
</reference>
<evidence type="ECO:0000313" key="4">
    <source>
        <dbReference type="Proteomes" id="UP000276133"/>
    </source>
</evidence>
<dbReference type="Proteomes" id="UP000276133">
    <property type="component" value="Unassembled WGS sequence"/>
</dbReference>
<feature type="transmembrane region" description="Helical" evidence="1">
    <location>
        <begin position="104"/>
        <end position="121"/>
    </location>
</feature>
<evidence type="ECO:0000313" key="3">
    <source>
        <dbReference type="EMBL" id="RNA37584.1"/>
    </source>
</evidence>
<dbReference type="InterPro" id="IPR008906">
    <property type="entry name" value="HATC_C_dom"/>
</dbReference>
<keyword evidence="1" id="KW-0472">Membrane</keyword>
<evidence type="ECO:0000259" key="2">
    <source>
        <dbReference type="Pfam" id="PF05699"/>
    </source>
</evidence>
<dbReference type="AlphaFoldDB" id="A0A3M7SP10"/>
<name>A0A3M7SP10_BRAPC</name>
<keyword evidence="1" id="KW-0812">Transmembrane</keyword>
<organism evidence="3 4">
    <name type="scientific">Brachionus plicatilis</name>
    <name type="common">Marine rotifer</name>
    <name type="synonym">Brachionus muelleri</name>
    <dbReference type="NCBI Taxonomy" id="10195"/>
    <lineage>
        <taxon>Eukaryota</taxon>
        <taxon>Metazoa</taxon>
        <taxon>Spiralia</taxon>
        <taxon>Gnathifera</taxon>
        <taxon>Rotifera</taxon>
        <taxon>Eurotatoria</taxon>
        <taxon>Monogononta</taxon>
        <taxon>Pseudotrocha</taxon>
        <taxon>Ploima</taxon>
        <taxon>Brachionidae</taxon>
        <taxon>Brachionus</taxon>
    </lineage>
</organism>
<keyword evidence="4" id="KW-1185">Reference proteome</keyword>
<proteinExistence type="predicted"/>
<dbReference type="GO" id="GO:0046983">
    <property type="term" value="F:protein dimerization activity"/>
    <property type="evidence" value="ECO:0007669"/>
    <property type="project" value="InterPro"/>
</dbReference>
<gene>
    <name evidence="3" type="ORF">BpHYR1_049063</name>
</gene>
<keyword evidence="1" id="KW-1133">Transmembrane helix</keyword>
<dbReference type="Pfam" id="PF05699">
    <property type="entry name" value="Dimer_Tnp_hAT"/>
    <property type="match status" value="1"/>
</dbReference>
<dbReference type="InterPro" id="IPR012337">
    <property type="entry name" value="RNaseH-like_sf"/>
</dbReference>
<sequence>MNNSKRGIFLFKLQRVLLVFSIFSLMLSATNNYSTNFYFPSIIRNIITKFDYELNSPIYLGAAVLNVGAVEAWPTRSYCKLYFEKGLKSLFKSLAKKKKQISKLIVRLIVKLIIKIIIYLIKTLVNDMLMVLTSQLRSVDDNDCDDAELLNKKYNTEIDRLKILSREVKINSNREFWNKYGKELPNLYSLTLRLSSIPLTSAFVERFFNCLKLNTILIRYKSVLFNFFLKNCIDQMLIFMIFLSKNDPSNKKSIIIFMK</sequence>
<feature type="domain" description="HAT C-terminal dimerisation" evidence="2">
    <location>
        <begin position="175"/>
        <end position="214"/>
    </location>
</feature>
<accession>A0A3M7SP10</accession>
<comment type="caution">
    <text evidence="3">The sequence shown here is derived from an EMBL/GenBank/DDBJ whole genome shotgun (WGS) entry which is preliminary data.</text>
</comment>
<feature type="transmembrane region" description="Helical" evidence="1">
    <location>
        <begin position="223"/>
        <end position="243"/>
    </location>
</feature>
<protein>
    <recommendedName>
        <fullName evidence="2">HAT C-terminal dimerisation domain-containing protein</fullName>
    </recommendedName>
</protein>
<evidence type="ECO:0000256" key="1">
    <source>
        <dbReference type="SAM" id="Phobius"/>
    </source>
</evidence>
<dbReference type="SUPFAM" id="SSF53098">
    <property type="entry name" value="Ribonuclease H-like"/>
    <property type="match status" value="1"/>
</dbReference>
<dbReference type="EMBL" id="REGN01001022">
    <property type="protein sequence ID" value="RNA37584.1"/>
    <property type="molecule type" value="Genomic_DNA"/>
</dbReference>